<organism evidence="10 11">
    <name type="scientific">Sphingomonas jinjuensis</name>
    <dbReference type="NCBI Taxonomy" id="535907"/>
    <lineage>
        <taxon>Bacteria</taxon>
        <taxon>Pseudomonadati</taxon>
        <taxon>Pseudomonadota</taxon>
        <taxon>Alphaproteobacteria</taxon>
        <taxon>Sphingomonadales</taxon>
        <taxon>Sphingomonadaceae</taxon>
        <taxon>Sphingomonas</taxon>
    </lineage>
</organism>
<keyword evidence="10" id="KW-0282">Flagellum</keyword>
<evidence type="ECO:0000256" key="1">
    <source>
        <dbReference type="ARBA" id="ARBA00004365"/>
    </source>
</evidence>
<dbReference type="NCBIfam" id="TIGR02492">
    <property type="entry name" value="flgK_ends"/>
    <property type="match status" value="1"/>
</dbReference>
<evidence type="ECO:0000256" key="5">
    <source>
        <dbReference type="ARBA" id="ARBA00022525"/>
    </source>
</evidence>
<keyword evidence="5 7" id="KW-0964">Secreted</keyword>
<reference evidence="10 11" key="1">
    <citation type="submission" date="2020-08" db="EMBL/GenBank/DDBJ databases">
        <title>Genomic Encyclopedia of Type Strains, Phase IV (KMG-IV): sequencing the most valuable type-strain genomes for metagenomic binning, comparative biology and taxonomic classification.</title>
        <authorList>
            <person name="Goeker M."/>
        </authorList>
    </citation>
    <scope>NUCLEOTIDE SEQUENCE [LARGE SCALE GENOMIC DNA]</scope>
    <source>
        <strain evidence="10 11">YC6723</strain>
    </source>
</reference>
<dbReference type="GO" id="GO:0009424">
    <property type="term" value="C:bacterial-type flagellum hook"/>
    <property type="evidence" value="ECO:0007669"/>
    <property type="project" value="UniProtKB-UniRule"/>
</dbReference>
<keyword evidence="11" id="KW-1185">Reference proteome</keyword>
<dbReference type="Pfam" id="PF22638">
    <property type="entry name" value="FlgK_D1"/>
    <property type="match status" value="1"/>
</dbReference>
<comment type="similarity">
    <text evidence="3 7">Belongs to the flagella basal body rod proteins family.</text>
</comment>
<dbReference type="Pfam" id="PF06429">
    <property type="entry name" value="Flg_bbr_C"/>
    <property type="match status" value="1"/>
</dbReference>
<dbReference type="GO" id="GO:0005576">
    <property type="term" value="C:extracellular region"/>
    <property type="evidence" value="ECO:0007669"/>
    <property type="project" value="UniProtKB-SubCell"/>
</dbReference>
<protein>
    <recommendedName>
        <fullName evidence="4 7">Flagellar hook-associated protein 1</fullName>
        <shortName evidence="7">HAP1</shortName>
    </recommendedName>
</protein>
<dbReference type="InterPro" id="IPR053927">
    <property type="entry name" value="FlgK_helical"/>
</dbReference>
<evidence type="ECO:0000259" key="9">
    <source>
        <dbReference type="Pfam" id="PF22638"/>
    </source>
</evidence>
<evidence type="ECO:0000259" key="8">
    <source>
        <dbReference type="Pfam" id="PF06429"/>
    </source>
</evidence>
<comment type="subcellular location">
    <subcellularLocation>
        <location evidence="1 7">Bacterial flagellum</location>
    </subcellularLocation>
    <subcellularLocation>
        <location evidence="2 7">Secreted</location>
    </subcellularLocation>
</comment>
<name>A0A840F3A1_9SPHN</name>
<dbReference type="SUPFAM" id="SSF64518">
    <property type="entry name" value="Phase 1 flagellin"/>
    <property type="match status" value="1"/>
</dbReference>
<keyword evidence="10" id="KW-0969">Cilium</keyword>
<sequence length="452" mass="46015">MSDLLSIGASGVRAYQTALSVVGENIANVGVAGYTRRVTQLSEVSAGVGLVERQGAGNGVVMAGVVRAGDAYATQNLRNASTDLARTETGATWLQRIEQGLTGNELSTRLTGFFTSATALAAEPTSSALRTGMISATQSAAIAFKATGDSFDQMAANLDESAQLSVRTLNSLAASLVKVNDGLGRTLPNTAATAQLADQRDQILEQMSAIADVGVSTDALGRATVSIGGAGGPAIVKGENQGVVSYSRTGGNAVFTVTTAGSMAPDVVSVNGGVLAGVGEAAERIAGARSELNTLATAFVADVNAVQVAGKDLDNADGTELLDAPATNPTDMTLLFTEGSKIAAAKPTATKPFSVRDGSNLADLATARVNGGYEAKLTALINGNATAYKQKSVIADAQTAIRNGASTALTSAAGVNIDSEALDLMRFQQAYQASSRVIQAARDTFQSILEIR</sequence>
<evidence type="ECO:0000313" key="10">
    <source>
        <dbReference type="EMBL" id="MBB4152310.1"/>
    </source>
</evidence>
<dbReference type="GO" id="GO:0005198">
    <property type="term" value="F:structural molecule activity"/>
    <property type="evidence" value="ECO:0007669"/>
    <property type="project" value="UniProtKB-UniRule"/>
</dbReference>
<evidence type="ECO:0000256" key="3">
    <source>
        <dbReference type="ARBA" id="ARBA00009677"/>
    </source>
</evidence>
<dbReference type="InterPro" id="IPR010930">
    <property type="entry name" value="Flg_bb/hook_C_dom"/>
</dbReference>
<evidence type="ECO:0000313" key="11">
    <source>
        <dbReference type="Proteomes" id="UP000529795"/>
    </source>
</evidence>
<comment type="caution">
    <text evidence="10">The sequence shown here is derived from an EMBL/GenBank/DDBJ whole genome shotgun (WGS) entry which is preliminary data.</text>
</comment>
<feature type="domain" description="Flagellar hook-associated protein FlgK helical" evidence="9">
    <location>
        <begin position="102"/>
        <end position="321"/>
    </location>
</feature>
<evidence type="ECO:0000256" key="7">
    <source>
        <dbReference type="RuleBase" id="RU362065"/>
    </source>
</evidence>
<dbReference type="GO" id="GO:0044780">
    <property type="term" value="P:bacterial-type flagellum assembly"/>
    <property type="evidence" value="ECO:0007669"/>
    <property type="project" value="InterPro"/>
</dbReference>
<keyword evidence="6 7" id="KW-0975">Bacterial flagellum</keyword>
<evidence type="ECO:0000256" key="2">
    <source>
        <dbReference type="ARBA" id="ARBA00004613"/>
    </source>
</evidence>
<dbReference type="EMBL" id="JACIEV010000001">
    <property type="protein sequence ID" value="MBB4152310.1"/>
    <property type="molecule type" value="Genomic_DNA"/>
</dbReference>
<dbReference type="AlphaFoldDB" id="A0A840F3A1"/>
<dbReference type="PANTHER" id="PTHR30033">
    <property type="entry name" value="FLAGELLAR HOOK-ASSOCIATED PROTEIN 1"/>
    <property type="match status" value="1"/>
</dbReference>
<dbReference type="PRINTS" id="PR01005">
    <property type="entry name" value="FLGHOOKAP1"/>
</dbReference>
<proteinExistence type="inferred from homology"/>
<accession>A0A840F3A1</accession>
<dbReference type="RefSeq" id="WP_183981847.1">
    <property type="nucleotide sequence ID" value="NZ_JACIEV010000001.1"/>
</dbReference>
<gene>
    <name evidence="7" type="primary">flgK</name>
    <name evidence="10" type="ORF">GGQ80_000186</name>
</gene>
<dbReference type="PANTHER" id="PTHR30033:SF2">
    <property type="entry name" value="FLAGELLAR HOOK PROTEIN"/>
    <property type="match status" value="1"/>
</dbReference>
<keyword evidence="10" id="KW-0966">Cell projection</keyword>
<evidence type="ECO:0000256" key="6">
    <source>
        <dbReference type="ARBA" id="ARBA00023143"/>
    </source>
</evidence>
<evidence type="ECO:0000256" key="4">
    <source>
        <dbReference type="ARBA" id="ARBA00016244"/>
    </source>
</evidence>
<dbReference type="InterPro" id="IPR002371">
    <property type="entry name" value="FlgK"/>
</dbReference>
<dbReference type="Proteomes" id="UP000529795">
    <property type="component" value="Unassembled WGS sequence"/>
</dbReference>
<feature type="domain" description="Flagellar basal-body/hook protein C-terminal" evidence="8">
    <location>
        <begin position="412"/>
        <end position="450"/>
    </location>
</feature>